<organism evidence="2 3">
    <name type="scientific">Orchesella dallaii</name>
    <dbReference type="NCBI Taxonomy" id="48710"/>
    <lineage>
        <taxon>Eukaryota</taxon>
        <taxon>Metazoa</taxon>
        <taxon>Ecdysozoa</taxon>
        <taxon>Arthropoda</taxon>
        <taxon>Hexapoda</taxon>
        <taxon>Collembola</taxon>
        <taxon>Entomobryomorpha</taxon>
        <taxon>Entomobryoidea</taxon>
        <taxon>Orchesellidae</taxon>
        <taxon>Orchesellinae</taxon>
        <taxon>Orchesella</taxon>
    </lineage>
</organism>
<accession>A0ABP1R6Y1</accession>
<gene>
    <name evidence="2" type="ORF">ODALV1_LOCUS19545</name>
</gene>
<dbReference type="EMBL" id="CAXLJM020000066">
    <property type="protein sequence ID" value="CAL8121800.1"/>
    <property type="molecule type" value="Genomic_DNA"/>
</dbReference>
<reference evidence="2 3" key="1">
    <citation type="submission" date="2024-08" db="EMBL/GenBank/DDBJ databases">
        <authorList>
            <person name="Cucini C."/>
            <person name="Frati F."/>
        </authorList>
    </citation>
    <scope>NUCLEOTIDE SEQUENCE [LARGE SCALE GENOMIC DNA]</scope>
</reference>
<dbReference type="Proteomes" id="UP001642540">
    <property type="component" value="Unassembled WGS sequence"/>
</dbReference>
<keyword evidence="1" id="KW-0732">Signal</keyword>
<name>A0ABP1R6Y1_9HEXA</name>
<feature type="chain" id="PRO_5046727087" evidence="1">
    <location>
        <begin position="23"/>
        <end position="323"/>
    </location>
</feature>
<proteinExistence type="predicted"/>
<comment type="caution">
    <text evidence="2">The sequence shown here is derived from an EMBL/GenBank/DDBJ whole genome shotgun (WGS) entry which is preliminary data.</text>
</comment>
<sequence>MKLITRGSFIFSFSLLVNLCECSRSDGSSPTPLPLYNLKNVGHYIRLCTKSSPEIFFDTIAEPSTTLLYHRGKALFGILMDKIEASYEDSEALEKTSEQWEFITKTVTTSLDSALDRLESEWMNFIILHDTTPLPWEVSYKMTLVHEVLSRLEYGYLMIEAVIRSGVKEIVGTLQHQLVQVIRTLEDEISKTSHSGEDMTELKLLKKMKRGLSKMRPSFTTKLLEKVIMKALKGQKSESKVKHNFISTTMDEMALVLHAFREKGSQFPNFWNEITVILNKDQGHTSRDMNEEVTNFIQELLQNQEALIDTVIQIISRDNKTNL</sequence>
<evidence type="ECO:0000313" key="2">
    <source>
        <dbReference type="EMBL" id="CAL8121800.1"/>
    </source>
</evidence>
<evidence type="ECO:0000313" key="3">
    <source>
        <dbReference type="Proteomes" id="UP001642540"/>
    </source>
</evidence>
<protein>
    <submittedName>
        <fullName evidence="2">Uncharacterized protein</fullName>
    </submittedName>
</protein>
<feature type="signal peptide" evidence="1">
    <location>
        <begin position="1"/>
        <end position="22"/>
    </location>
</feature>
<keyword evidence="3" id="KW-1185">Reference proteome</keyword>
<evidence type="ECO:0000256" key="1">
    <source>
        <dbReference type="SAM" id="SignalP"/>
    </source>
</evidence>